<evidence type="ECO:0000256" key="2">
    <source>
        <dbReference type="ARBA" id="ARBA00022443"/>
    </source>
</evidence>
<evidence type="ECO:0000259" key="7">
    <source>
        <dbReference type="PROSITE" id="PS50002"/>
    </source>
</evidence>
<accession>A0A2G9RZ06</accession>
<evidence type="ECO:0000256" key="4">
    <source>
        <dbReference type="ARBA" id="ARBA00023273"/>
    </source>
</evidence>
<keyword evidence="9" id="KW-1185">Reference proteome</keyword>
<evidence type="ECO:0000313" key="8">
    <source>
        <dbReference type="EMBL" id="PIO32453.1"/>
    </source>
</evidence>
<dbReference type="AlphaFoldDB" id="A0A2G9RZ06"/>
<protein>
    <recommendedName>
        <fullName evidence="7">SH3 domain-containing protein</fullName>
    </recommendedName>
</protein>
<dbReference type="GO" id="GO:0030833">
    <property type="term" value="P:regulation of actin filament polymerization"/>
    <property type="evidence" value="ECO:0007669"/>
    <property type="project" value="TreeGrafter"/>
</dbReference>
<dbReference type="Pfam" id="PF00018">
    <property type="entry name" value="SH3_1"/>
    <property type="match status" value="1"/>
</dbReference>
<feature type="non-terminal residue" evidence="8">
    <location>
        <position position="1"/>
    </location>
</feature>
<keyword evidence="6" id="KW-0472">Membrane</keyword>
<sequence>AAQPDELSITQGEVLEVIEDGDVEEWGRNKSGQVGYVPEKYINFIKQSAAHSTDAGHDRGLSTEKSFSAIARLEWADAGGTLQFIFLFEVTMFYLFFNLKNSYF</sequence>
<evidence type="ECO:0000256" key="3">
    <source>
        <dbReference type="ARBA" id="ARBA00023121"/>
    </source>
</evidence>
<dbReference type="InterPro" id="IPR001452">
    <property type="entry name" value="SH3_domain"/>
</dbReference>
<keyword evidence="4" id="KW-0966">Cell projection</keyword>
<dbReference type="PROSITE" id="PS50002">
    <property type="entry name" value="SH3"/>
    <property type="match status" value="1"/>
</dbReference>
<dbReference type="CDD" id="cd11761">
    <property type="entry name" value="SH3_FCHSD_1"/>
    <property type="match status" value="1"/>
</dbReference>
<dbReference type="GO" id="GO:0007274">
    <property type="term" value="P:neuromuscular synaptic transmission"/>
    <property type="evidence" value="ECO:0007669"/>
    <property type="project" value="TreeGrafter"/>
</dbReference>
<evidence type="ECO:0000256" key="5">
    <source>
        <dbReference type="PROSITE-ProRule" id="PRU00192"/>
    </source>
</evidence>
<evidence type="ECO:0000256" key="1">
    <source>
        <dbReference type="ARBA" id="ARBA00004316"/>
    </source>
</evidence>
<dbReference type="Gene3D" id="2.30.30.40">
    <property type="entry name" value="SH3 Domains"/>
    <property type="match status" value="1"/>
</dbReference>
<dbReference type="Proteomes" id="UP000228934">
    <property type="component" value="Unassembled WGS sequence"/>
</dbReference>
<keyword evidence="6" id="KW-0812">Transmembrane</keyword>
<dbReference type="PANTHER" id="PTHR15735">
    <property type="entry name" value="FCH AND DOUBLE SH3 DOMAINS PROTEIN"/>
    <property type="match status" value="1"/>
</dbReference>
<dbReference type="EMBL" id="KV931971">
    <property type="protein sequence ID" value="PIO32453.1"/>
    <property type="molecule type" value="Genomic_DNA"/>
</dbReference>
<dbReference type="PANTHER" id="PTHR15735:SF4">
    <property type="entry name" value="F-BAR AND DOUBLE SH3 DOMAINS PROTEIN 1"/>
    <property type="match status" value="1"/>
</dbReference>
<dbReference type="GO" id="GO:0008289">
    <property type="term" value="F:lipid binding"/>
    <property type="evidence" value="ECO:0007669"/>
    <property type="project" value="UniProtKB-KW"/>
</dbReference>
<organism evidence="8 9">
    <name type="scientific">Aquarana catesbeiana</name>
    <name type="common">American bullfrog</name>
    <name type="synonym">Rana catesbeiana</name>
    <dbReference type="NCBI Taxonomy" id="8400"/>
    <lineage>
        <taxon>Eukaryota</taxon>
        <taxon>Metazoa</taxon>
        <taxon>Chordata</taxon>
        <taxon>Craniata</taxon>
        <taxon>Vertebrata</taxon>
        <taxon>Euteleostomi</taxon>
        <taxon>Amphibia</taxon>
        <taxon>Batrachia</taxon>
        <taxon>Anura</taxon>
        <taxon>Neobatrachia</taxon>
        <taxon>Ranoidea</taxon>
        <taxon>Ranidae</taxon>
        <taxon>Aquarana</taxon>
    </lineage>
</organism>
<dbReference type="OrthoDB" id="10065861at2759"/>
<dbReference type="GO" id="GO:0055037">
    <property type="term" value="C:recycling endosome"/>
    <property type="evidence" value="ECO:0007669"/>
    <property type="project" value="TreeGrafter"/>
</dbReference>
<reference evidence="9" key="1">
    <citation type="journal article" date="2017" name="Nat. Commun.">
        <title>The North American bullfrog draft genome provides insight into hormonal regulation of long noncoding RNA.</title>
        <authorList>
            <person name="Hammond S.A."/>
            <person name="Warren R.L."/>
            <person name="Vandervalk B.P."/>
            <person name="Kucuk E."/>
            <person name="Khan H."/>
            <person name="Gibb E.A."/>
            <person name="Pandoh P."/>
            <person name="Kirk H."/>
            <person name="Zhao Y."/>
            <person name="Jones M."/>
            <person name="Mungall A.J."/>
            <person name="Coope R."/>
            <person name="Pleasance S."/>
            <person name="Moore R.A."/>
            <person name="Holt R.A."/>
            <person name="Round J.M."/>
            <person name="Ohora S."/>
            <person name="Walle B.V."/>
            <person name="Veldhoen N."/>
            <person name="Helbing C.C."/>
            <person name="Birol I."/>
        </authorList>
    </citation>
    <scope>NUCLEOTIDE SEQUENCE [LARGE SCALE GENOMIC DNA]</scope>
</reference>
<proteinExistence type="predicted"/>
<dbReference type="GO" id="GO:0042995">
    <property type="term" value="C:cell projection"/>
    <property type="evidence" value="ECO:0007669"/>
    <property type="project" value="UniProtKB-SubCell"/>
</dbReference>
<keyword evidence="6" id="KW-1133">Transmembrane helix</keyword>
<dbReference type="SUPFAM" id="SSF50044">
    <property type="entry name" value="SH3-domain"/>
    <property type="match status" value="1"/>
</dbReference>
<gene>
    <name evidence="8" type="ORF">AB205_0033810</name>
</gene>
<dbReference type="InterPro" id="IPR035460">
    <property type="entry name" value="FCHSD_SH3_1"/>
</dbReference>
<dbReference type="GO" id="GO:0031594">
    <property type="term" value="C:neuromuscular junction"/>
    <property type="evidence" value="ECO:0007669"/>
    <property type="project" value="TreeGrafter"/>
</dbReference>
<evidence type="ECO:0000256" key="6">
    <source>
        <dbReference type="SAM" id="Phobius"/>
    </source>
</evidence>
<feature type="domain" description="SH3" evidence="7">
    <location>
        <begin position="1"/>
        <end position="47"/>
    </location>
</feature>
<comment type="subcellular location">
    <subcellularLocation>
        <location evidence="1">Cell projection</location>
    </subcellularLocation>
</comment>
<evidence type="ECO:0000313" key="9">
    <source>
        <dbReference type="Proteomes" id="UP000228934"/>
    </source>
</evidence>
<feature type="transmembrane region" description="Helical" evidence="6">
    <location>
        <begin position="75"/>
        <end position="97"/>
    </location>
</feature>
<keyword evidence="2 5" id="KW-0728">SH3 domain</keyword>
<dbReference type="InterPro" id="IPR036028">
    <property type="entry name" value="SH3-like_dom_sf"/>
</dbReference>
<keyword evidence="3" id="KW-0446">Lipid-binding</keyword>
<name>A0A2G9RZ06_AQUCT</name>